<gene>
    <name evidence="2" type="ORF">F6450_15340</name>
    <name evidence="3" type="ORF">HWA77_14770</name>
</gene>
<reference evidence="3 5" key="2">
    <citation type="submission" date="2020-06" db="EMBL/GenBank/DDBJ databases">
        <title>Photobacterium damselae subsp. damselae comparative genomics.</title>
        <authorList>
            <person name="Osorio C.R."/>
        </authorList>
    </citation>
    <scope>NUCLEOTIDE SEQUENCE [LARGE SCALE GENOMIC DNA]</scope>
    <source>
        <strain evidence="3 5">TW250/03</strain>
    </source>
</reference>
<evidence type="ECO:0000313" key="4">
    <source>
        <dbReference type="Proteomes" id="UP000480943"/>
    </source>
</evidence>
<evidence type="ECO:0000313" key="5">
    <source>
        <dbReference type="Proteomes" id="UP000533429"/>
    </source>
</evidence>
<dbReference type="Pfam" id="PF13466">
    <property type="entry name" value="STAS_2"/>
    <property type="match status" value="1"/>
</dbReference>
<evidence type="ECO:0000313" key="3">
    <source>
        <dbReference type="EMBL" id="NVP01475.1"/>
    </source>
</evidence>
<dbReference type="InterPro" id="IPR052746">
    <property type="entry name" value="MlaB_ABC_Transporter"/>
</dbReference>
<dbReference type="CDD" id="cd07043">
    <property type="entry name" value="STAS_anti-anti-sigma_factors"/>
    <property type="match status" value="1"/>
</dbReference>
<dbReference type="InterPro" id="IPR058548">
    <property type="entry name" value="MlaB-like_STAS"/>
</dbReference>
<organism evidence="3 5">
    <name type="scientific">Photobacterium damselae subsp. damselae</name>
    <name type="common">Listonella damsela</name>
    <dbReference type="NCBI Taxonomy" id="85581"/>
    <lineage>
        <taxon>Bacteria</taxon>
        <taxon>Pseudomonadati</taxon>
        <taxon>Pseudomonadota</taxon>
        <taxon>Gammaproteobacteria</taxon>
        <taxon>Vibrionales</taxon>
        <taxon>Vibrionaceae</taxon>
        <taxon>Photobacterium</taxon>
    </lineage>
</organism>
<dbReference type="KEGG" id="pds:CAY62_12440"/>
<dbReference type="InterPro" id="IPR002645">
    <property type="entry name" value="STAS_dom"/>
</dbReference>
<sequence length="103" mass="11720">MTAQKIVWQAHENGDYSLSGALDRDTVPDLWQNRQNWMPQQETVRIDLAELARIDSAGMVMLLHLIQQLQQAGSTVSLCHVPQQLMTLLRLSHVESMFTACME</sequence>
<evidence type="ECO:0000313" key="2">
    <source>
        <dbReference type="EMBL" id="KAB1178592.1"/>
    </source>
</evidence>
<evidence type="ECO:0000259" key="1">
    <source>
        <dbReference type="PROSITE" id="PS50801"/>
    </source>
</evidence>
<dbReference type="PROSITE" id="PS50801">
    <property type="entry name" value="STAS"/>
    <property type="match status" value="1"/>
</dbReference>
<dbReference type="RefSeq" id="WP_036764771.1">
    <property type="nucleotide sequence ID" value="NZ_CP021151.1"/>
</dbReference>
<dbReference type="Proteomes" id="UP000533429">
    <property type="component" value="Unassembled WGS sequence"/>
</dbReference>
<dbReference type="PANTHER" id="PTHR35849">
    <property type="entry name" value="BLR2341 PROTEIN"/>
    <property type="match status" value="1"/>
</dbReference>
<comment type="caution">
    <text evidence="3">The sequence shown here is derived from an EMBL/GenBank/DDBJ whole genome shotgun (WGS) entry which is preliminary data.</text>
</comment>
<dbReference type="PANTHER" id="PTHR35849:SF1">
    <property type="entry name" value="INTERMEMBRANE PHOSPHOLIPID TRANSPORT SYSTEM BINDING PROTEIN MLAB"/>
    <property type="match status" value="1"/>
</dbReference>
<dbReference type="Gene3D" id="3.30.750.24">
    <property type="entry name" value="STAS domain"/>
    <property type="match status" value="1"/>
</dbReference>
<protein>
    <submittedName>
        <fullName evidence="3">STAS domain-containing protein</fullName>
    </submittedName>
</protein>
<dbReference type="EMBL" id="VZUQ01000075">
    <property type="protein sequence ID" value="KAB1178592.1"/>
    <property type="molecule type" value="Genomic_DNA"/>
</dbReference>
<dbReference type="SUPFAM" id="SSF52091">
    <property type="entry name" value="SpoIIaa-like"/>
    <property type="match status" value="1"/>
</dbReference>
<dbReference type="AlphaFoldDB" id="A0A1C3DW10"/>
<proteinExistence type="predicted"/>
<accession>A0A1C3DW10</accession>
<dbReference type="InterPro" id="IPR036513">
    <property type="entry name" value="STAS_dom_sf"/>
</dbReference>
<reference evidence="2 4" key="1">
    <citation type="submission" date="2019-09" db="EMBL/GenBank/DDBJ databases">
        <title>Photobacterium damselae subsp. damselae CDC-2227-81, a human clinical isolate.</title>
        <authorList>
            <person name="Osorio C.R."/>
        </authorList>
    </citation>
    <scope>NUCLEOTIDE SEQUENCE [LARGE SCALE GENOMIC DNA]</scope>
    <source>
        <strain evidence="2 4">CDC-2227-81</strain>
    </source>
</reference>
<dbReference type="EMBL" id="JABXOR010000926">
    <property type="protein sequence ID" value="NVP01475.1"/>
    <property type="molecule type" value="Genomic_DNA"/>
</dbReference>
<name>A0A1C3DW10_PHODD</name>
<feature type="domain" description="STAS" evidence="1">
    <location>
        <begin position="16"/>
        <end position="103"/>
    </location>
</feature>
<dbReference type="Proteomes" id="UP000480943">
    <property type="component" value="Unassembled WGS sequence"/>
</dbReference>